<evidence type="ECO:0000259" key="7">
    <source>
        <dbReference type="PROSITE" id="PS50158"/>
    </source>
</evidence>
<feature type="domain" description="Integrase catalytic" evidence="8">
    <location>
        <begin position="1401"/>
        <end position="1559"/>
    </location>
</feature>
<keyword evidence="5" id="KW-0479">Metal-binding</keyword>
<feature type="region of interest" description="Disordered" evidence="6">
    <location>
        <begin position="1"/>
        <end position="33"/>
    </location>
</feature>
<name>A0A7J6N5E3_PEROL</name>
<dbReference type="InterPro" id="IPR036397">
    <property type="entry name" value="RNaseH_sf"/>
</dbReference>
<evidence type="ECO:0000256" key="3">
    <source>
        <dbReference type="ARBA" id="ARBA00022722"/>
    </source>
</evidence>
<dbReference type="GO" id="GO:0004519">
    <property type="term" value="F:endonuclease activity"/>
    <property type="evidence" value="ECO:0007669"/>
    <property type="project" value="UniProtKB-KW"/>
</dbReference>
<evidence type="ECO:0000256" key="5">
    <source>
        <dbReference type="PROSITE-ProRule" id="PRU00047"/>
    </source>
</evidence>
<dbReference type="InterPro" id="IPR012337">
    <property type="entry name" value="RNaseH-like_sf"/>
</dbReference>
<evidence type="ECO:0000313" key="10">
    <source>
        <dbReference type="Proteomes" id="UP000541610"/>
    </source>
</evidence>
<keyword evidence="4" id="KW-0255">Endonuclease</keyword>
<dbReference type="SUPFAM" id="SSF56672">
    <property type="entry name" value="DNA/RNA polymerases"/>
    <property type="match status" value="1"/>
</dbReference>
<dbReference type="GO" id="GO:0003676">
    <property type="term" value="F:nucleic acid binding"/>
    <property type="evidence" value="ECO:0007669"/>
    <property type="project" value="InterPro"/>
</dbReference>
<evidence type="ECO:0000256" key="4">
    <source>
        <dbReference type="ARBA" id="ARBA00022759"/>
    </source>
</evidence>
<dbReference type="InterPro" id="IPR008042">
    <property type="entry name" value="Retrotrans_Pao"/>
</dbReference>
<dbReference type="PROSITE" id="PS50158">
    <property type="entry name" value="ZF_CCHC"/>
    <property type="match status" value="1"/>
</dbReference>
<reference evidence="9 10" key="1">
    <citation type="submission" date="2020-04" db="EMBL/GenBank/DDBJ databases">
        <title>Perkinsus olseni comparative genomics.</title>
        <authorList>
            <person name="Bogema D.R."/>
        </authorList>
    </citation>
    <scope>NUCLEOTIDE SEQUENCE [LARGE SCALE GENOMIC DNA]</scope>
    <source>
        <strain evidence="9">00978-12</strain>
    </source>
</reference>
<keyword evidence="5" id="KW-0862">Zinc</keyword>
<dbReference type="InterPro" id="IPR050951">
    <property type="entry name" value="Retrovirus_Pol_polyprotein"/>
</dbReference>
<organism evidence="9 10">
    <name type="scientific">Perkinsus olseni</name>
    <name type="common">Perkinsus atlanticus</name>
    <dbReference type="NCBI Taxonomy" id="32597"/>
    <lineage>
        <taxon>Eukaryota</taxon>
        <taxon>Sar</taxon>
        <taxon>Alveolata</taxon>
        <taxon>Perkinsozoa</taxon>
        <taxon>Perkinsea</taxon>
        <taxon>Perkinsida</taxon>
        <taxon>Perkinsidae</taxon>
        <taxon>Perkinsus</taxon>
    </lineage>
</organism>
<keyword evidence="5" id="KW-0863">Zinc-finger</keyword>
<dbReference type="Gene3D" id="3.30.420.10">
    <property type="entry name" value="Ribonuclease H-like superfamily/Ribonuclease H"/>
    <property type="match status" value="1"/>
</dbReference>
<comment type="caution">
    <text evidence="9">The sequence shown here is derived from an EMBL/GenBank/DDBJ whole genome shotgun (WGS) entry which is preliminary data.</text>
</comment>
<dbReference type="Pfam" id="PF00078">
    <property type="entry name" value="RVT_1"/>
    <property type="match status" value="1"/>
</dbReference>
<dbReference type="SUPFAM" id="SSF53098">
    <property type="entry name" value="Ribonuclease H-like"/>
    <property type="match status" value="1"/>
</dbReference>
<dbReference type="Pfam" id="PF17921">
    <property type="entry name" value="Integrase_H2C2"/>
    <property type="match status" value="1"/>
</dbReference>
<accession>A0A7J6N5E3</accession>
<keyword evidence="4" id="KW-0378">Hydrolase</keyword>
<dbReference type="Gene3D" id="1.10.340.70">
    <property type="match status" value="1"/>
</dbReference>
<dbReference type="InterPro" id="IPR036875">
    <property type="entry name" value="Znf_CCHC_sf"/>
</dbReference>
<dbReference type="GO" id="GO:0008270">
    <property type="term" value="F:zinc ion binding"/>
    <property type="evidence" value="ECO:0007669"/>
    <property type="project" value="UniProtKB-KW"/>
</dbReference>
<dbReference type="InterPro" id="IPR041588">
    <property type="entry name" value="Integrase_H2C2"/>
</dbReference>
<dbReference type="SMART" id="SM00343">
    <property type="entry name" value="ZnF_C2HC"/>
    <property type="match status" value="3"/>
</dbReference>
<dbReference type="PROSITE" id="PS50994">
    <property type="entry name" value="INTEGRASE"/>
    <property type="match status" value="1"/>
</dbReference>
<keyword evidence="3" id="KW-0540">Nuclease</keyword>
<dbReference type="PANTHER" id="PTHR37984:SF5">
    <property type="entry name" value="PROTEIN NYNRIN-LIKE"/>
    <property type="match status" value="1"/>
</dbReference>
<dbReference type="GO" id="GO:0016779">
    <property type="term" value="F:nucleotidyltransferase activity"/>
    <property type="evidence" value="ECO:0007669"/>
    <property type="project" value="UniProtKB-KW"/>
</dbReference>
<dbReference type="GO" id="GO:0015074">
    <property type="term" value="P:DNA integration"/>
    <property type="evidence" value="ECO:0007669"/>
    <property type="project" value="InterPro"/>
</dbReference>
<evidence type="ECO:0000256" key="1">
    <source>
        <dbReference type="ARBA" id="ARBA00022679"/>
    </source>
</evidence>
<feature type="domain" description="CCHC-type" evidence="7">
    <location>
        <begin position="300"/>
        <end position="313"/>
    </location>
</feature>
<dbReference type="Pfam" id="PF05380">
    <property type="entry name" value="Peptidase_A17"/>
    <property type="match status" value="1"/>
</dbReference>
<dbReference type="EMBL" id="JABANP010000778">
    <property type="protein sequence ID" value="KAF4679138.1"/>
    <property type="molecule type" value="Genomic_DNA"/>
</dbReference>
<dbReference type="SUPFAM" id="SSF50630">
    <property type="entry name" value="Acid proteases"/>
    <property type="match status" value="1"/>
</dbReference>
<sequence length="1639" mass="182987">MERGAPDLISGSDPALPHRVGPESYQKEPVDKRVADNVAYDQLSTSGVQASPLSRHDRSRVSESLSRAISRTSKRQIVEPYSGRTDPRNVENFLQTLIMDVEYAMGDGYTKTGIILNALDPITRSTVMAKYQIEYGNIDNGDCNNLPVILFRLLRDAYSTPGEQWDGRLQWESLQLSDFGSFDEFIQQFELLRATTGVLRGYPITADEAYSRLWAGLSRELRDWASDYVTMPTQAPSEEDLRMYINRLRSHCRHTRQVSTVQPLAAAVPSKPNGIASNGTVAAPSQAIPPQPVRPRQVGCFRCYQSGHVAARCTAAVPANGQTRCKQCGDSRHQASTCPKQKVQLLCSRCSRQGHLASICFGNLLGQNGPSQKVTAPSSTTTATAREVQQNKVEDNPMPEEPTFTSTRSAATMATLCSLTTEDVVTSEGQGNGEVWQDRVCRTAATTTTCSEEEEFVIKKLTDARLPETSNAVVAPQRGPLYTELMLVSTQASSLPSGRQYKTMIDTGSGYSFVNDKTLSQLLQHGLVHSYRKAASLKVITAGGSIFYCRVQIKLIIKTKAGLVPIWVYAAKDLHNSFILGVDVLLQLQSVIVMDDAGVRIHTHCRDKFSSLGHLLTNGGRATNSLGSTKEITPVGPQETSFPSTQDDLPELVEKSRDFDIIDEHTLRYTASLLASNGTVDDSNSVLETPAELTTTSDSTDVWQGTHTLRFEKTRDHAGKVYIKHVHRLPWKSSARPKNDVEKIRRQTVARLSKMNAQDYREYADCLRTLSQAGVIKKFDEDRCGLVLGLSGYLDPPVGHVKINVAKPLTLIRCHEHYHVEDLSKAFYSLHLEKEDFGYLAFWWDGGWWHFVRCPMGVPSSPAQLSFSVENILDDLQNTTYDTKVPTVPHVDDIAQGFTSKCDRDRVHSQNVEGFSNNGFKVNEVKRVTDEDRNVRVLGVWINDKDEMMLLTVPPLVSKVGKVTMQDAVRYASSCFDPLGLAAETTTLQRLLIRECHTLGLDKQDAVPDHILKKLLCCRRSLLDMQPLQRYVRPYVHEGHPVYFCFVDASAEAISLVISARGGDRVYASGALVPKSRQLWTVVRLELAAIQTALSHIDLFCDSLRDTPKAPIIVIATDSDINVARVNSDRPPSRSLCKWDQSAITRLRDQLRQRGYLLRHIPGCANPADSVSRPSTHMVRSRGQPPPYDPEILEAWIQETLESLGYNKVHQTTSKPSSQERSQAQLHAICAAVTRRMTRAQASFPLQFAYTLDEVKDLQRKDDHLRAIIASLQHPQQPLAIRAQLRYYYLDGDQVLRHKVHEEDGGAAQKEVDDEEDEDTLFGKTTDPIVLPSRAAKPLWSRAHNLMCHPGSGSCYRRLSRHVIWHRMSRDIRTWTRACVICLKARRERQAKDTANKFRVKSLTPWQLVAIDYCGPYGQVQGRPSCLVATCAATNYVATVTVPDQTAKSFIHAATLLFNANGYPSILTFDSDRTFLSAEALSFLSAVGIQALCLPGYAPIVTVIDKAMESPTKEYIDTLLEPSHPTEARVQVIHNNFAKTLREYMDVWASPSLKRFGRSTRTSHVDNKCSVGDRVFFWRPRKGKLDSCWKEATVLDISRDGRIITIRRMNGSVSNEYYYNIAILDTEAAPGVCHTSYGH</sequence>
<dbReference type="InterPro" id="IPR000477">
    <property type="entry name" value="RT_dom"/>
</dbReference>
<keyword evidence="1" id="KW-0808">Transferase</keyword>
<dbReference type="Gene3D" id="4.10.60.10">
    <property type="entry name" value="Zinc finger, CCHC-type"/>
    <property type="match status" value="1"/>
</dbReference>
<dbReference type="PANTHER" id="PTHR37984">
    <property type="entry name" value="PROTEIN CBG26694"/>
    <property type="match status" value="1"/>
</dbReference>
<evidence type="ECO:0000256" key="2">
    <source>
        <dbReference type="ARBA" id="ARBA00022695"/>
    </source>
</evidence>
<evidence type="ECO:0000256" key="6">
    <source>
        <dbReference type="SAM" id="MobiDB-lite"/>
    </source>
</evidence>
<keyword evidence="2" id="KW-0548">Nucleotidyltransferase</keyword>
<dbReference type="InterPro" id="IPR001878">
    <property type="entry name" value="Znf_CCHC"/>
</dbReference>
<dbReference type="InterPro" id="IPR001584">
    <property type="entry name" value="Integrase_cat-core"/>
</dbReference>
<evidence type="ECO:0000259" key="8">
    <source>
        <dbReference type="PROSITE" id="PS50994"/>
    </source>
</evidence>
<dbReference type="Proteomes" id="UP000541610">
    <property type="component" value="Unassembled WGS sequence"/>
</dbReference>
<dbReference type="OrthoDB" id="7490362at2759"/>
<protein>
    <submittedName>
        <fullName evidence="9">Uncharacterized protein</fullName>
    </submittedName>
</protein>
<feature type="compositionally biased region" description="Polar residues" evidence="6">
    <location>
        <begin position="638"/>
        <end position="647"/>
    </location>
</feature>
<gene>
    <name evidence="9" type="ORF">FOZ60_015421</name>
</gene>
<feature type="region of interest" description="Disordered" evidence="6">
    <location>
        <begin position="626"/>
        <end position="647"/>
    </location>
</feature>
<feature type="region of interest" description="Disordered" evidence="6">
    <location>
        <begin position="45"/>
        <end position="66"/>
    </location>
</feature>
<evidence type="ECO:0000313" key="9">
    <source>
        <dbReference type="EMBL" id="KAF4679138.1"/>
    </source>
</evidence>
<dbReference type="Gene3D" id="2.40.70.10">
    <property type="entry name" value="Acid Proteases"/>
    <property type="match status" value="1"/>
</dbReference>
<dbReference type="InterPro" id="IPR021109">
    <property type="entry name" value="Peptidase_aspartic_dom_sf"/>
</dbReference>
<proteinExistence type="predicted"/>
<dbReference type="InterPro" id="IPR043502">
    <property type="entry name" value="DNA/RNA_pol_sf"/>
</dbReference>
<dbReference type="CDD" id="cd00303">
    <property type="entry name" value="retropepsin_like"/>
    <property type="match status" value="1"/>
</dbReference>
<dbReference type="SUPFAM" id="SSF57756">
    <property type="entry name" value="Retrovirus zinc finger-like domains"/>
    <property type="match status" value="1"/>
</dbReference>